<dbReference type="EMBL" id="JABWQF010000033">
    <property type="protein sequence ID" value="MBC3297418.1"/>
    <property type="molecule type" value="Genomic_DNA"/>
</dbReference>
<keyword evidence="3" id="KW-0281">Fimbrium</keyword>
<feature type="signal peptide" evidence="4">
    <location>
        <begin position="1"/>
        <end position="27"/>
    </location>
</feature>
<comment type="subcellular location">
    <subcellularLocation>
        <location evidence="1">Fimbrium</location>
    </subcellularLocation>
</comment>
<gene>
    <name evidence="6" type="ORF">HU722_38400</name>
</gene>
<comment type="caution">
    <text evidence="6">The sequence shown here is derived from an EMBL/GenBank/DDBJ whole genome shotgun (WGS) entry which is preliminary data.</text>
</comment>
<dbReference type="SUPFAM" id="SSF49401">
    <property type="entry name" value="Bacterial adhesins"/>
    <property type="match status" value="1"/>
</dbReference>
<dbReference type="PANTHER" id="PTHR33420">
    <property type="entry name" value="FIMBRIAL SUBUNIT ELFA-RELATED"/>
    <property type="match status" value="1"/>
</dbReference>
<dbReference type="Gene3D" id="2.60.40.1090">
    <property type="entry name" value="Fimbrial-type adhesion domain"/>
    <property type="match status" value="1"/>
</dbReference>
<evidence type="ECO:0000313" key="6">
    <source>
        <dbReference type="EMBL" id="MBC3297418.1"/>
    </source>
</evidence>
<dbReference type="InterPro" id="IPR050263">
    <property type="entry name" value="Bact_Fimbrial_Adh_Pro"/>
</dbReference>
<dbReference type="InterPro" id="IPR036937">
    <property type="entry name" value="Adhesion_dom_fimbrial_sf"/>
</dbReference>
<name>A0A8H9Z1E3_9PSED</name>
<evidence type="ECO:0000256" key="1">
    <source>
        <dbReference type="ARBA" id="ARBA00004561"/>
    </source>
</evidence>
<evidence type="ECO:0000256" key="3">
    <source>
        <dbReference type="ARBA" id="ARBA00023263"/>
    </source>
</evidence>
<organism evidence="6">
    <name type="scientific">Pseudomonas tritici</name>
    <dbReference type="NCBI Taxonomy" id="2745518"/>
    <lineage>
        <taxon>Bacteria</taxon>
        <taxon>Pseudomonadati</taxon>
        <taxon>Pseudomonadota</taxon>
        <taxon>Gammaproteobacteria</taxon>
        <taxon>Pseudomonadales</taxon>
        <taxon>Pseudomonadaceae</taxon>
        <taxon>Pseudomonas</taxon>
    </lineage>
</organism>
<accession>A0A8H9Z1E3</accession>
<keyword evidence="2 4" id="KW-0732">Signal</keyword>
<dbReference type="PANTHER" id="PTHR33420:SF31">
    <property type="entry name" value="TYPE 1 FIMBRIN D-MANNOSE SPECIFIC ADHESIN"/>
    <property type="match status" value="1"/>
</dbReference>
<proteinExistence type="predicted"/>
<dbReference type="Pfam" id="PF00419">
    <property type="entry name" value="Fimbrial"/>
    <property type="match status" value="1"/>
</dbReference>
<dbReference type="GO" id="GO:0009289">
    <property type="term" value="C:pilus"/>
    <property type="evidence" value="ECO:0007669"/>
    <property type="project" value="UniProtKB-SubCell"/>
</dbReference>
<protein>
    <submittedName>
        <fullName evidence="6">Fimbrial protein</fullName>
    </submittedName>
</protein>
<reference evidence="6" key="1">
    <citation type="journal article" date="2020" name="Microorganisms">
        <title>Reliable Identification of Environmental Pseudomonas Isolates Using the rpoD Gene.</title>
        <authorList>
            <consortium name="The Broad Institute Genome Sequencing Platform"/>
            <person name="Girard L."/>
            <person name="Lood C."/>
            <person name="Rokni-Zadeh H."/>
            <person name="van Noort V."/>
            <person name="Lavigne R."/>
            <person name="De Mot R."/>
        </authorList>
    </citation>
    <scope>NUCLEOTIDE SEQUENCE [LARGE SCALE GENOMIC DNA]</scope>
    <source>
        <strain evidence="6">SWRI145</strain>
    </source>
</reference>
<evidence type="ECO:0000256" key="2">
    <source>
        <dbReference type="ARBA" id="ARBA00022729"/>
    </source>
</evidence>
<sequence length="384" mass="40829">MLTDMKILSRAFVGAVLGLVFSASAQAATILHDCFGAPQEYNIDYNRELNASENTVNHVVDIQEHLVGGGMEMEANCSCPGSMSATSSVLELTLAGSPLPGGTNGYGYLTDKVDIDVKGYTDAVNSPDGEGLFGLNINQYPTQLSSMSKTIENIKTTEGTASVCSESTRPSGSTAVKRKFKLNVIGATFYIKKPIIGKEIIPSTLVVQNYTCLYFGSGSCDVSNAQQVSNIWLSGSLSAPLSCTINEGSTIEVDFGNIVSKQFSGKSRPPQGYPLKNVDISYHCDSNAVGNNDRIKLTLTADQGVVDSSDPLVAKMLDKDDVGVRVFSESNQNVALDGTFEFPVPMDDQGNGVVRIKAAPVSTTGKSPEPGKFEGNVTVKMDLR</sequence>
<dbReference type="GO" id="GO:0043709">
    <property type="term" value="P:cell adhesion involved in single-species biofilm formation"/>
    <property type="evidence" value="ECO:0007669"/>
    <property type="project" value="TreeGrafter"/>
</dbReference>
<evidence type="ECO:0000259" key="5">
    <source>
        <dbReference type="Pfam" id="PF00419"/>
    </source>
</evidence>
<evidence type="ECO:0000256" key="4">
    <source>
        <dbReference type="SAM" id="SignalP"/>
    </source>
</evidence>
<feature type="domain" description="Fimbrial-type adhesion" evidence="5">
    <location>
        <begin position="233"/>
        <end position="382"/>
    </location>
</feature>
<feature type="chain" id="PRO_5034492060" evidence="4">
    <location>
        <begin position="28"/>
        <end position="384"/>
    </location>
</feature>
<dbReference type="InterPro" id="IPR000259">
    <property type="entry name" value="Adhesion_dom_fimbrial"/>
</dbReference>
<dbReference type="AlphaFoldDB" id="A0A8H9Z1E3"/>
<dbReference type="InterPro" id="IPR008966">
    <property type="entry name" value="Adhesion_dom_sf"/>
</dbReference>